<dbReference type="Proteomes" id="UP000460561">
    <property type="component" value="Unassembled WGS sequence"/>
</dbReference>
<evidence type="ECO:0000256" key="4">
    <source>
        <dbReference type="ARBA" id="ARBA00022452"/>
    </source>
</evidence>
<dbReference type="NCBIfam" id="TIGR01783">
    <property type="entry name" value="TonB-siderophor"/>
    <property type="match status" value="1"/>
</dbReference>
<name>A0A845AB54_9SPHN</name>
<gene>
    <name evidence="19" type="ORF">GRI39_11890</name>
</gene>
<evidence type="ECO:0000256" key="13">
    <source>
        <dbReference type="ARBA" id="ARBA00023237"/>
    </source>
</evidence>
<evidence type="ECO:0000256" key="1">
    <source>
        <dbReference type="ARBA" id="ARBA00004571"/>
    </source>
</evidence>
<evidence type="ECO:0000256" key="5">
    <source>
        <dbReference type="ARBA" id="ARBA00022496"/>
    </source>
</evidence>
<evidence type="ECO:0000256" key="2">
    <source>
        <dbReference type="ARBA" id="ARBA00009810"/>
    </source>
</evidence>
<keyword evidence="20" id="KW-1185">Reference proteome</keyword>
<dbReference type="PROSITE" id="PS52016">
    <property type="entry name" value="TONB_DEPENDENT_REC_3"/>
    <property type="match status" value="1"/>
</dbReference>
<evidence type="ECO:0000313" key="19">
    <source>
        <dbReference type="EMBL" id="MXP26737.1"/>
    </source>
</evidence>
<dbReference type="GO" id="GO:0015344">
    <property type="term" value="F:siderophore uptake transmembrane transporter activity"/>
    <property type="evidence" value="ECO:0007669"/>
    <property type="project" value="TreeGrafter"/>
</dbReference>
<dbReference type="EMBL" id="WTYQ01000004">
    <property type="protein sequence ID" value="MXP26737.1"/>
    <property type="molecule type" value="Genomic_DNA"/>
</dbReference>
<dbReference type="InterPro" id="IPR036942">
    <property type="entry name" value="Beta-barrel_TonB_sf"/>
</dbReference>
<dbReference type="Pfam" id="PF07715">
    <property type="entry name" value="Plug"/>
    <property type="match status" value="1"/>
</dbReference>
<evidence type="ECO:0000259" key="17">
    <source>
        <dbReference type="Pfam" id="PF00593"/>
    </source>
</evidence>
<reference evidence="19 20" key="1">
    <citation type="submission" date="2019-12" db="EMBL/GenBank/DDBJ databases">
        <title>Genomic-based taxomic classification of the family Erythrobacteraceae.</title>
        <authorList>
            <person name="Xu L."/>
        </authorList>
    </citation>
    <scope>NUCLEOTIDE SEQUENCE [LARGE SCALE GENOMIC DNA]</scope>
    <source>
        <strain evidence="19 20">DSM 18604</strain>
    </source>
</reference>
<sequence length="702" mass="77079">MASVAAAAGLTPSSARAEDASGNSAEPPPRDEIIVTGRAESLYSVDETSVARGMSDPLNVPQSVTVINQALISDQGARDATDLYRNIAGITNFSYSTITFRGFRQDRVYYDNLRGDPFIAFSVPKLFNIERVEVLKGPSGMLYGPGEPGGLINYVTKIPTEELTASGELTLGNYDRYGTAGDVSGPITSNGSLLARGGAYYEQMKPFRNNTSQKSLILDGGLTAKLGDDTRLIGQITHYEQKNKGARLRGVPVDDQGNFLTDRSWNTNEKSDFLNLNATTYEARLQSAPAEGITLELATRYYDATERQQYHEGRGLVDTDDDGVVDASRRELRDQRRETHGLTFAGNATIDRPIAGIDNRILIGADWYREKADFWAHTVPNSRIPLLSLRNPVYGLSGASFYDLDALPLRETETRNTSYGVYLQDQLSLSDHWIIVGGTRYDRFDGENVITGEDYTGDAWTFRGGLIFKPKQDMSLYVSWSQGFEPQDVASQDSSVGGPFDPITGNQIEAGVKVALLGGKLNASSAIYQIKRRNLLQANGEVVNGVDQLAPIGEVTSRGFELELSTDLTPNWVLTANYAYNDTKITRTVAGQSLTNAVGDRFANAPKHQAGFWSRYQFPSTGTAIAVGGEYVSKRLSLSDQTVKPYAIFDASIIQQLTNHLDILLRVDNLFDKTYAASGFIERTGHFPGDPRTVFAELRWKL</sequence>
<dbReference type="Gene3D" id="2.40.170.20">
    <property type="entry name" value="TonB-dependent receptor, beta-barrel domain"/>
    <property type="match status" value="1"/>
</dbReference>
<keyword evidence="8" id="KW-0408">Iron</keyword>
<evidence type="ECO:0000256" key="10">
    <source>
        <dbReference type="ARBA" id="ARBA00023077"/>
    </source>
</evidence>
<comment type="subcellular location">
    <subcellularLocation>
        <location evidence="1 14">Cell outer membrane</location>
        <topology evidence="1 14">Multi-pass membrane protein</topology>
    </subcellularLocation>
</comment>
<dbReference type="GO" id="GO:0009279">
    <property type="term" value="C:cell outer membrane"/>
    <property type="evidence" value="ECO:0007669"/>
    <property type="project" value="UniProtKB-SubCell"/>
</dbReference>
<feature type="region of interest" description="Disordered" evidence="16">
    <location>
        <begin position="1"/>
        <end position="31"/>
    </location>
</feature>
<accession>A0A845AB54</accession>
<evidence type="ECO:0000256" key="11">
    <source>
        <dbReference type="ARBA" id="ARBA00023136"/>
    </source>
</evidence>
<evidence type="ECO:0000256" key="6">
    <source>
        <dbReference type="ARBA" id="ARBA00022692"/>
    </source>
</evidence>
<evidence type="ECO:0000256" key="14">
    <source>
        <dbReference type="PROSITE-ProRule" id="PRU01360"/>
    </source>
</evidence>
<keyword evidence="9" id="KW-0406">Ion transport</keyword>
<dbReference type="GO" id="GO:0015891">
    <property type="term" value="P:siderophore transport"/>
    <property type="evidence" value="ECO:0007669"/>
    <property type="project" value="InterPro"/>
</dbReference>
<dbReference type="OrthoDB" id="9760333at2"/>
<dbReference type="GO" id="GO:0038023">
    <property type="term" value="F:signaling receptor activity"/>
    <property type="evidence" value="ECO:0007669"/>
    <property type="project" value="InterPro"/>
</dbReference>
<dbReference type="InterPro" id="IPR039426">
    <property type="entry name" value="TonB-dep_rcpt-like"/>
</dbReference>
<keyword evidence="10 15" id="KW-0798">TonB box</keyword>
<dbReference type="InterPro" id="IPR012910">
    <property type="entry name" value="Plug_dom"/>
</dbReference>
<dbReference type="PANTHER" id="PTHR32552:SF68">
    <property type="entry name" value="FERRICHROME OUTER MEMBRANE TRANSPORTER_PHAGE RECEPTOR"/>
    <property type="match status" value="1"/>
</dbReference>
<dbReference type="Pfam" id="PF00593">
    <property type="entry name" value="TonB_dep_Rec_b-barrel"/>
    <property type="match status" value="1"/>
</dbReference>
<evidence type="ECO:0000256" key="16">
    <source>
        <dbReference type="SAM" id="MobiDB-lite"/>
    </source>
</evidence>
<keyword evidence="3 14" id="KW-0813">Transport</keyword>
<evidence type="ECO:0000256" key="9">
    <source>
        <dbReference type="ARBA" id="ARBA00023065"/>
    </source>
</evidence>
<keyword evidence="12 19" id="KW-0675">Receptor</keyword>
<evidence type="ECO:0000256" key="15">
    <source>
        <dbReference type="RuleBase" id="RU003357"/>
    </source>
</evidence>
<comment type="caution">
    <text evidence="19">The sequence shown here is derived from an EMBL/GenBank/DDBJ whole genome shotgun (WGS) entry which is preliminary data.</text>
</comment>
<proteinExistence type="inferred from homology"/>
<dbReference type="InterPro" id="IPR000531">
    <property type="entry name" value="Beta-barrel_TonB"/>
</dbReference>
<dbReference type="PANTHER" id="PTHR32552">
    <property type="entry name" value="FERRICHROME IRON RECEPTOR-RELATED"/>
    <property type="match status" value="1"/>
</dbReference>
<keyword evidence="6 14" id="KW-0812">Transmembrane</keyword>
<keyword evidence="7" id="KW-0732">Signal</keyword>
<keyword evidence="13 14" id="KW-0998">Cell outer membrane</keyword>
<organism evidence="19 20">
    <name type="scientific">Altericroceibacterium indicum</name>
    <dbReference type="NCBI Taxonomy" id="374177"/>
    <lineage>
        <taxon>Bacteria</taxon>
        <taxon>Pseudomonadati</taxon>
        <taxon>Pseudomonadota</taxon>
        <taxon>Alphaproteobacteria</taxon>
        <taxon>Sphingomonadales</taxon>
        <taxon>Erythrobacteraceae</taxon>
        <taxon>Altericroceibacterium</taxon>
    </lineage>
</organism>
<evidence type="ECO:0000256" key="7">
    <source>
        <dbReference type="ARBA" id="ARBA00022729"/>
    </source>
</evidence>
<feature type="domain" description="TonB-dependent receptor-like beta-barrel" evidence="17">
    <location>
        <begin position="252"/>
        <end position="670"/>
    </location>
</feature>
<dbReference type="InterPro" id="IPR037066">
    <property type="entry name" value="Plug_dom_sf"/>
</dbReference>
<feature type="domain" description="TonB-dependent receptor plug" evidence="18">
    <location>
        <begin position="58"/>
        <end position="150"/>
    </location>
</feature>
<evidence type="ECO:0000259" key="18">
    <source>
        <dbReference type="Pfam" id="PF07715"/>
    </source>
</evidence>
<dbReference type="InterPro" id="IPR010105">
    <property type="entry name" value="TonB_sidphr_rcpt"/>
</dbReference>
<comment type="similarity">
    <text evidence="2 14 15">Belongs to the TonB-dependent receptor family.</text>
</comment>
<evidence type="ECO:0000256" key="3">
    <source>
        <dbReference type="ARBA" id="ARBA00022448"/>
    </source>
</evidence>
<protein>
    <submittedName>
        <fullName evidence="19">TonB-dependent siderophore receptor</fullName>
    </submittedName>
</protein>
<evidence type="ECO:0000256" key="12">
    <source>
        <dbReference type="ARBA" id="ARBA00023170"/>
    </source>
</evidence>
<keyword evidence="4 14" id="KW-1134">Transmembrane beta strand</keyword>
<evidence type="ECO:0000256" key="8">
    <source>
        <dbReference type="ARBA" id="ARBA00023004"/>
    </source>
</evidence>
<dbReference type="CDD" id="cd01347">
    <property type="entry name" value="ligand_gated_channel"/>
    <property type="match status" value="1"/>
</dbReference>
<dbReference type="SUPFAM" id="SSF56935">
    <property type="entry name" value="Porins"/>
    <property type="match status" value="1"/>
</dbReference>
<dbReference type="Gene3D" id="2.170.130.10">
    <property type="entry name" value="TonB-dependent receptor, plug domain"/>
    <property type="match status" value="1"/>
</dbReference>
<evidence type="ECO:0000313" key="20">
    <source>
        <dbReference type="Proteomes" id="UP000460561"/>
    </source>
</evidence>
<dbReference type="AlphaFoldDB" id="A0A845AB54"/>
<keyword evidence="11 14" id="KW-0472">Membrane</keyword>
<keyword evidence="5" id="KW-0410">Iron transport</keyword>